<gene>
    <name evidence="1" type="ORF">KIN20_001725</name>
</gene>
<proteinExistence type="predicted"/>
<dbReference type="Proteomes" id="UP001196413">
    <property type="component" value="Unassembled WGS sequence"/>
</dbReference>
<dbReference type="EMBL" id="JAHQIW010000226">
    <property type="protein sequence ID" value="KAJ1346822.1"/>
    <property type="molecule type" value="Genomic_DNA"/>
</dbReference>
<reference evidence="1" key="1">
    <citation type="submission" date="2021-06" db="EMBL/GenBank/DDBJ databases">
        <title>Parelaphostrongylus tenuis whole genome reference sequence.</title>
        <authorList>
            <person name="Garwood T.J."/>
            <person name="Larsen P.A."/>
            <person name="Fountain-Jones N.M."/>
            <person name="Garbe J.R."/>
            <person name="Macchietto M.G."/>
            <person name="Kania S.A."/>
            <person name="Gerhold R.W."/>
            <person name="Richards J.E."/>
            <person name="Wolf T.M."/>
        </authorList>
    </citation>
    <scope>NUCLEOTIDE SEQUENCE</scope>
    <source>
        <strain evidence="1">MNPRO001-30</strain>
        <tissue evidence="1">Meninges</tissue>
    </source>
</reference>
<name>A0AAD5MD06_PARTN</name>
<organism evidence="1 2">
    <name type="scientific">Parelaphostrongylus tenuis</name>
    <name type="common">Meningeal worm</name>
    <dbReference type="NCBI Taxonomy" id="148309"/>
    <lineage>
        <taxon>Eukaryota</taxon>
        <taxon>Metazoa</taxon>
        <taxon>Ecdysozoa</taxon>
        <taxon>Nematoda</taxon>
        <taxon>Chromadorea</taxon>
        <taxon>Rhabditida</taxon>
        <taxon>Rhabditina</taxon>
        <taxon>Rhabditomorpha</taxon>
        <taxon>Strongyloidea</taxon>
        <taxon>Metastrongylidae</taxon>
        <taxon>Parelaphostrongylus</taxon>
    </lineage>
</organism>
<evidence type="ECO:0000313" key="2">
    <source>
        <dbReference type="Proteomes" id="UP001196413"/>
    </source>
</evidence>
<protein>
    <submittedName>
        <fullName evidence="1">Uncharacterized protein</fullName>
    </submittedName>
</protein>
<sequence length="113" mass="12590">MAEVAYSCMSSARTTEHCIDRKLLRASDLSALPLRKQIKLDGNGSTSFLYKRTPTVNDTSFGLRRQHGLEVTAGSERQHETASKQRSTVCRQIDKEEADRTELEVVGSSVAQF</sequence>
<dbReference type="AlphaFoldDB" id="A0AAD5MD06"/>
<evidence type="ECO:0000313" key="1">
    <source>
        <dbReference type="EMBL" id="KAJ1346822.1"/>
    </source>
</evidence>
<keyword evidence="2" id="KW-1185">Reference proteome</keyword>
<comment type="caution">
    <text evidence="1">The sequence shown here is derived from an EMBL/GenBank/DDBJ whole genome shotgun (WGS) entry which is preliminary data.</text>
</comment>
<accession>A0AAD5MD06</accession>